<dbReference type="OrthoDB" id="2998174at2759"/>
<reference evidence="4" key="1">
    <citation type="journal article" date="2015" name="BMC Genomics">
        <title>Genomic and transcriptomic analysis of the endophytic fungus Pestalotiopsis fici reveals its lifestyle and high potential for synthesis of natural products.</title>
        <authorList>
            <person name="Wang X."/>
            <person name="Zhang X."/>
            <person name="Liu L."/>
            <person name="Xiang M."/>
            <person name="Wang W."/>
            <person name="Sun X."/>
            <person name="Che Y."/>
            <person name="Guo L."/>
            <person name="Liu G."/>
            <person name="Guo L."/>
            <person name="Wang C."/>
            <person name="Yin W.B."/>
            <person name="Stadler M."/>
            <person name="Zhang X."/>
            <person name="Liu X."/>
        </authorList>
    </citation>
    <scope>NUCLEOTIDE SEQUENCE [LARGE SCALE GENOMIC DNA]</scope>
    <source>
        <strain evidence="4">W106-1 / CGMCC3.15140</strain>
    </source>
</reference>
<evidence type="ECO:0000256" key="1">
    <source>
        <dbReference type="ARBA" id="ARBA00007946"/>
    </source>
</evidence>
<keyword evidence="4" id="KW-1185">Reference proteome</keyword>
<dbReference type="STRING" id="1229662.W3XI79"/>
<organism evidence="3 4">
    <name type="scientific">Pestalotiopsis fici (strain W106-1 / CGMCC3.15140)</name>
    <dbReference type="NCBI Taxonomy" id="1229662"/>
    <lineage>
        <taxon>Eukaryota</taxon>
        <taxon>Fungi</taxon>
        <taxon>Dikarya</taxon>
        <taxon>Ascomycota</taxon>
        <taxon>Pezizomycotina</taxon>
        <taxon>Sordariomycetes</taxon>
        <taxon>Xylariomycetidae</taxon>
        <taxon>Amphisphaeriales</taxon>
        <taxon>Sporocadaceae</taxon>
        <taxon>Pestalotiopsis</taxon>
    </lineage>
</organism>
<evidence type="ECO:0000313" key="4">
    <source>
        <dbReference type="Proteomes" id="UP000030651"/>
    </source>
</evidence>
<dbReference type="InParanoid" id="W3XI79"/>
<sequence length="323" mass="36358">MAPIISEADLASIRETLSLFVSGVTGGSKIDEDALTVTNFEELRARVVSELESTSLRDHMDFLNSKNQLNLACHVAADFAYGRGLDYQVLYAMVTIFFFHVEDVLEHNTDVLQNFLLRLARGECLGDPVLNWFARELGPLLRKHFEPLVANMITVACFDFLNGFGIETIMRDVPVSPQAPQFPEWLRFKTGLSPMYAPLTLARHSDVSLVNKTDGSLVKYVQAIPDVIIFTNVVNDVISFYKELAAGEKGNYIDQRADREGVSVVTALRINAEEGIAAYRRVLVILANEPEYRANFEAYARGITHFHTSSRRYRLRDLFGDLE</sequence>
<accession>W3XI79</accession>
<evidence type="ECO:0000256" key="2">
    <source>
        <dbReference type="ARBA" id="ARBA00023239"/>
    </source>
</evidence>
<dbReference type="Pfam" id="PF06330">
    <property type="entry name" value="TRI5"/>
    <property type="match status" value="1"/>
</dbReference>
<evidence type="ECO:0000313" key="3">
    <source>
        <dbReference type="EMBL" id="ETS84956.1"/>
    </source>
</evidence>
<dbReference type="OMA" id="HPLEYQV"/>
<dbReference type="GeneID" id="19267994"/>
<dbReference type="InterPro" id="IPR008949">
    <property type="entry name" value="Isoprenoid_synthase_dom_sf"/>
</dbReference>
<name>W3XI79_PESFW</name>
<dbReference type="GO" id="GO:0016838">
    <property type="term" value="F:carbon-oxygen lyase activity, acting on phosphates"/>
    <property type="evidence" value="ECO:0007669"/>
    <property type="project" value="InterPro"/>
</dbReference>
<dbReference type="EMBL" id="KI912110">
    <property type="protein sequence ID" value="ETS84956.1"/>
    <property type="molecule type" value="Genomic_DNA"/>
</dbReference>
<dbReference type="RefSeq" id="XP_007829753.1">
    <property type="nucleotide sequence ID" value="XM_007831562.1"/>
</dbReference>
<dbReference type="HOGENOM" id="CLU_052212_2_0_1"/>
<dbReference type="InterPro" id="IPR024652">
    <property type="entry name" value="Trichodiene_synth"/>
</dbReference>
<evidence type="ECO:0008006" key="5">
    <source>
        <dbReference type="Google" id="ProtNLM"/>
    </source>
</evidence>
<dbReference type="AlphaFoldDB" id="W3XI79"/>
<proteinExistence type="inferred from homology"/>
<dbReference type="SUPFAM" id="SSF48576">
    <property type="entry name" value="Terpenoid synthases"/>
    <property type="match status" value="1"/>
</dbReference>
<gene>
    <name evidence="3" type="ORF">PFICI_02981</name>
</gene>
<keyword evidence="2" id="KW-0456">Lyase</keyword>
<dbReference type="KEGG" id="pfy:PFICI_02981"/>
<protein>
    <recommendedName>
        <fullName evidence="5">Trichodiene synthase</fullName>
    </recommendedName>
</protein>
<dbReference type="eggNOG" id="ENOG502SQ3X">
    <property type="taxonomic scope" value="Eukaryota"/>
</dbReference>
<dbReference type="Proteomes" id="UP000030651">
    <property type="component" value="Unassembled WGS sequence"/>
</dbReference>
<comment type="similarity">
    <text evidence="1">Belongs to the trichodiene synthase family.</text>
</comment>
<dbReference type="Gene3D" id="1.10.600.10">
    <property type="entry name" value="Farnesyl Diphosphate Synthase"/>
    <property type="match status" value="1"/>
</dbReference>